<feature type="transmembrane region" description="Helical" evidence="6">
    <location>
        <begin position="196"/>
        <end position="215"/>
    </location>
</feature>
<evidence type="ECO:0000256" key="3">
    <source>
        <dbReference type="ARBA" id="ARBA00022692"/>
    </source>
</evidence>
<keyword evidence="3 6" id="KW-0812">Transmembrane</keyword>
<dbReference type="PANTHER" id="PTHR35007">
    <property type="entry name" value="INTEGRAL MEMBRANE PROTEIN-RELATED"/>
    <property type="match status" value="1"/>
</dbReference>
<dbReference type="Pfam" id="PF00482">
    <property type="entry name" value="T2SSF"/>
    <property type="match status" value="1"/>
</dbReference>
<evidence type="ECO:0000259" key="7">
    <source>
        <dbReference type="Pfam" id="PF00482"/>
    </source>
</evidence>
<protein>
    <submittedName>
        <fullName evidence="8">Type II secretion system F family protein</fullName>
    </submittedName>
</protein>
<comment type="subcellular location">
    <subcellularLocation>
        <location evidence="1">Cell membrane</location>
        <topology evidence="1">Multi-pass membrane protein</topology>
    </subcellularLocation>
</comment>
<dbReference type="Proteomes" id="UP001596512">
    <property type="component" value="Unassembled WGS sequence"/>
</dbReference>
<reference evidence="9" key="1">
    <citation type="journal article" date="2019" name="Int. J. Syst. Evol. Microbiol.">
        <title>The Global Catalogue of Microorganisms (GCM) 10K type strain sequencing project: providing services to taxonomists for standard genome sequencing and annotation.</title>
        <authorList>
            <consortium name="The Broad Institute Genomics Platform"/>
            <consortium name="The Broad Institute Genome Sequencing Center for Infectious Disease"/>
            <person name="Wu L."/>
            <person name="Ma J."/>
        </authorList>
    </citation>
    <scope>NUCLEOTIDE SEQUENCE [LARGE SCALE GENOMIC DNA]</scope>
    <source>
        <strain evidence="9">JCM 17695</strain>
    </source>
</reference>
<evidence type="ECO:0000313" key="8">
    <source>
        <dbReference type="EMBL" id="MFC7612518.1"/>
    </source>
</evidence>
<feature type="domain" description="Type II secretion system protein GspF" evidence="7">
    <location>
        <begin position="97"/>
        <end position="210"/>
    </location>
</feature>
<dbReference type="EMBL" id="JBHTEY010000004">
    <property type="protein sequence ID" value="MFC7612518.1"/>
    <property type="molecule type" value="Genomic_DNA"/>
</dbReference>
<evidence type="ECO:0000256" key="4">
    <source>
        <dbReference type="ARBA" id="ARBA00022989"/>
    </source>
</evidence>
<evidence type="ECO:0000256" key="5">
    <source>
        <dbReference type="ARBA" id="ARBA00023136"/>
    </source>
</evidence>
<accession>A0ABW2TH24</accession>
<feature type="transmembrane region" description="Helical" evidence="6">
    <location>
        <begin position="45"/>
        <end position="72"/>
    </location>
</feature>
<feature type="transmembrane region" description="Helical" evidence="6">
    <location>
        <begin position="227"/>
        <end position="246"/>
    </location>
</feature>
<keyword evidence="5 6" id="KW-0472">Membrane</keyword>
<evidence type="ECO:0000313" key="9">
    <source>
        <dbReference type="Proteomes" id="UP001596512"/>
    </source>
</evidence>
<keyword evidence="9" id="KW-1185">Reference proteome</keyword>
<name>A0ABW2TH24_9PSEU</name>
<proteinExistence type="predicted"/>
<sequence length="256" mass="26457">MTTALTPLLLATALGVWPANPARRRLRALRPSTRRPLRPPPLQPLIPPAAALLAWPLLGPAGALATLLLAILTRAAIRKRRKARDEVEALDALAECLRSLVAELRAGTNPVVAVESAAEDAPPGAAEVLRSAAAAARLGGTPDIDDGPGGQIVQAWHLAHHHGLPLAGVLDSVRLDLEQRARFARQVDARMAGPRASAAVLACLPVVAVLLGQVSGADPVAVLADTSLGQVLLLVGAALAGAGLRWTEHLTRVGAP</sequence>
<evidence type="ECO:0000256" key="6">
    <source>
        <dbReference type="SAM" id="Phobius"/>
    </source>
</evidence>
<dbReference type="PANTHER" id="PTHR35007:SF4">
    <property type="entry name" value="CONSERVED TRANSMEMBRANE PROTEIN-RELATED"/>
    <property type="match status" value="1"/>
</dbReference>
<gene>
    <name evidence="8" type="ORF">ACFQV2_01440</name>
</gene>
<keyword evidence="2" id="KW-1003">Cell membrane</keyword>
<evidence type="ECO:0000256" key="2">
    <source>
        <dbReference type="ARBA" id="ARBA00022475"/>
    </source>
</evidence>
<comment type="caution">
    <text evidence="8">The sequence shown here is derived from an EMBL/GenBank/DDBJ whole genome shotgun (WGS) entry which is preliminary data.</text>
</comment>
<organism evidence="8 9">
    <name type="scientific">Actinokineospora soli</name>
    <dbReference type="NCBI Taxonomy" id="1048753"/>
    <lineage>
        <taxon>Bacteria</taxon>
        <taxon>Bacillati</taxon>
        <taxon>Actinomycetota</taxon>
        <taxon>Actinomycetes</taxon>
        <taxon>Pseudonocardiales</taxon>
        <taxon>Pseudonocardiaceae</taxon>
        <taxon>Actinokineospora</taxon>
    </lineage>
</organism>
<dbReference type="InterPro" id="IPR018076">
    <property type="entry name" value="T2SS_GspF_dom"/>
</dbReference>
<keyword evidence="4 6" id="KW-1133">Transmembrane helix</keyword>
<evidence type="ECO:0000256" key="1">
    <source>
        <dbReference type="ARBA" id="ARBA00004651"/>
    </source>
</evidence>